<dbReference type="GO" id="GO:0022857">
    <property type="term" value="F:transmembrane transporter activity"/>
    <property type="evidence" value="ECO:0007669"/>
    <property type="project" value="InterPro"/>
</dbReference>
<dbReference type="FunFam" id="1.20.1250.20:FF:000197">
    <property type="entry name" value="Siderophore iron transporter 1"/>
    <property type="match status" value="1"/>
</dbReference>
<evidence type="ECO:0000313" key="9">
    <source>
        <dbReference type="EMBL" id="KIY47579.1"/>
    </source>
</evidence>
<keyword evidence="6" id="KW-0406">Ion transport</keyword>
<dbReference type="InterPro" id="IPR036259">
    <property type="entry name" value="MFS_trans_sf"/>
</dbReference>
<protein>
    <submittedName>
        <fullName evidence="9">Putative siderophore iron transporter</fullName>
    </submittedName>
</protein>
<dbReference type="InterPro" id="IPR011701">
    <property type="entry name" value="MFS"/>
</dbReference>
<sequence>MSTDETPPSKRDAQSVEYSIEEGYVQSRGVTRMEAVGRAAKSDRTTIWLVSLSVIVCAWAYSLDQSTTSNYDPFATSSFAEHSSGLATLSIATSIISSVCKPFIAKISDISSRPATYIFVLACYVVGYIIIASCKTISAYIVGQVAVSIGASGLDLLNTIIVADLTPLEWRGFISAILTAPYLINTWFSGKIVSALSEGEKWRWGYGMFAIIMPAVLTPAIVTLMYLERKAKKAGIVNIASSSAAHRAAPADLPRRTWKEQTRNTLSEIDAFGLVLLGFGWSLLLLPFSLETYAKGGWNNPSMIAMIVVGGVILILYVVWEYFFAKIPSSPRRLLLNKTFMMAIIIFFFYEFAGELHSLYFSSYVYIVTDMSTQNWTYFNNTLTLSLCFFGLVAGAIQRWTHRYKSLQIFGLSIKIIGIGLLLQGTRATARIVQMAMAMIIVGVGGAFCVVGSNVASEASVPHQDLALVIALLSLWADIGASIGSAVAAVIWSAKMPKYLREYLPANVTDEQVEVFFGAITAIREYDMDDPIRQGAIRAYQKTLWYLIVPAVSISFISLIAACFQTNFYLGKRQNAAMDIGIDGQRDPEVVHEAEEDKPLTKTERFLSFWA</sequence>
<keyword evidence="4 8" id="KW-0812">Transmembrane</keyword>
<evidence type="ECO:0000256" key="6">
    <source>
        <dbReference type="ARBA" id="ARBA00023065"/>
    </source>
</evidence>
<dbReference type="AlphaFoldDB" id="A0A0D7AAY7"/>
<name>A0A0D7AAY7_9AGAR</name>
<evidence type="ECO:0000256" key="4">
    <source>
        <dbReference type="ARBA" id="ARBA00022692"/>
    </source>
</evidence>
<feature type="transmembrane region" description="Helical" evidence="8">
    <location>
        <begin position="137"/>
        <end position="156"/>
    </location>
</feature>
<feature type="transmembrane region" description="Helical" evidence="8">
    <location>
        <begin position="83"/>
        <end position="103"/>
    </location>
</feature>
<keyword evidence="3" id="KW-0813">Transport</keyword>
<proteinExistence type="inferred from homology"/>
<keyword evidence="5 8" id="KW-1133">Transmembrane helix</keyword>
<feature type="transmembrane region" description="Helical" evidence="8">
    <location>
        <begin position="204"/>
        <end position="227"/>
    </location>
</feature>
<dbReference type="SUPFAM" id="SSF103473">
    <property type="entry name" value="MFS general substrate transporter"/>
    <property type="match status" value="1"/>
</dbReference>
<evidence type="ECO:0000256" key="2">
    <source>
        <dbReference type="ARBA" id="ARBA00008335"/>
    </source>
</evidence>
<feature type="transmembrane region" description="Helical" evidence="8">
    <location>
        <begin position="468"/>
        <end position="494"/>
    </location>
</feature>
<evidence type="ECO:0000313" key="10">
    <source>
        <dbReference type="Proteomes" id="UP000054144"/>
    </source>
</evidence>
<feature type="transmembrane region" description="Helical" evidence="8">
    <location>
        <begin position="46"/>
        <end position="63"/>
    </location>
</feature>
<evidence type="ECO:0000256" key="8">
    <source>
        <dbReference type="SAM" id="Phobius"/>
    </source>
</evidence>
<dbReference type="Pfam" id="PF07690">
    <property type="entry name" value="MFS_1"/>
    <property type="match status" value="1"/>
</dbReference>
<dbReference type="GO" id="GO:0005886">
    <property type="term" value="C:plasma membrane"/>
    <property type="evidence" value="ECO:0007669"/>
    <property type="project" value="TreeGrafter"/>
</dbReference>
<accession>A0A0D7AAY7</accession>
<feature type="transmembrane region" description="Helical" evidence="8">
    <location>
        <begin position="378"/>
        <end position="397"/>
    </location>
</feature>
<dbReference type="Proteomes" id="UP000054144">
    <property type="component" value="Unassembled WGS sequence"/>
</dbReference>
<dbReference type="Gene3D" id="1.20.1250.20">
    <property type="entry name" value="MFS general substrate transporter like domains"/>
    <property type="match status" value="2"/>
</dbReference>
<dbReference type="OrthoDB" id="2241241at2759"/>
<comment type="similarity">
    <text evidence="2">Belongs to the major facilitator superfamily.</text>
</comment>
<gene>
    <name evidence="9" type="ORF">FISHEDRAFT_45008</name>
</gene>
<feature type="transmembrane region" description="Helical" evidence="8">
    <location>
        <begin position="544"/>
        <end position="564"/>
    </location>
</feature>
<dbReference type="EMBL" id="KN881931">
    <property type="protein sequence ID" value="KIY47579.1"/>
    <property type="molecule type" value="Genomic_DNA"/>
</dbReference>
<evidence type="ECO:0000256" key="5">
    <source>
        <dbReference type="ARBA" id="ARBA00022989"/>
    </source>
</evidence>
<dbReference type="PANTHER" id="PTHR23501:SF58">
    <property type="entry name" value="LOW AFFINITY HEME TRANSPORTER STR3"/>
    <property type="match status" value="1"/>
</dbReference>
<evidence type="ECO:0000256" key="7">
    <source>
        <dbReference type="ARBA" id="ARBA00023136"/>
    </source>
</evidence>
<keyword evidence="10" id="KW-1185">Reference proteome</keyword>
<reference evidence="9 10" key="1">
    <citation type="journal article" date="2015" name="Fungal Genet. Biol.">
        <title>Evolution of novel wood decay mechanisms in Agaricales revealed by the genome sequences of Fistulina hepatica and Cylindrobasidium torrendii.</title>
        <authorList>
            <person name="Floudas D."/>
            <person name="Held B.W."/>
            <person name="Riley R."/>
            <person name="Nagy L.G."/>
            <person name="Koehler G."/>
            <person name="Ransdell A.S."/>
            <person name="Younus H."/>
            <person name="Chow J."/>
            <person name="Chiniquy J."/>
            <person name="Lipzen A."/>
            <person name="Tritt A."/>
            <person name="Sun H."/>
            <person name="Haridas S."/>
            <person name="LaButti K."/>
            <person name="Ohm R.A."/>
            <person name="Kues U."/>
            <person name="Blanchette R.A."/>
            <person name="Grigoriev I.V."/>
            <person name="Minto R.E."/>
            <person name="Hibbett D.S."/>
        </authorList>
    </citation>
    <scope>NUCLEOTIDE SEQUENCE [LARGE SCALE GENOMIC DNA]</scope>
    <source>
        <strain evidence="9 10">ATCC 64428</strain>
    </source>
</reference>
<dbReference type="GO" id="GO:0006811">
    <property type="term" value="P:monoatomic ion transport"/>
    <property type="evidence" value="ECO:0007669"/>
    <property type="project" value="UniProtKB-KW"/>
</dbReference>
<feature type="transmembrane region" description="Helical" evidence="8">
    <location>
        <begin position="302"/>
        <end position="323"/>
    </location>
</feature>
<feature type="transmembrane region" description="Helical" evidence="8">
    <location>
        <begin position="271"/>
        <end position="290"/>
    </location>
</feature>
<evidence type="ECO:0000256" key="3">
    <source>
        <dbReference type="ARBA" id="ARBA00022448"/>
    </source>
</evidence>
<keyword evidence="7 8" id="KW-0472">Membrane</keyword>
<comment type="subcellular location">
    <subcellularLocation>
        <location evidence="1">Membrane</location>
        <topology evidence="1">Multi-pass membrane protein</topology>
    </subcellularLocation>
</comment>
<organism evidence="9 10">
    <name type="scientific">Fistulina hepatica ATCC 64428</name>
    <dbReference type="NCBI Taxonomy" id="1128425"/>
    <lineage>
        <taxon>Eukaryota</taxon>
        <taxon>Fungi</taxon>
        <taxon>Dikarya</taxon>
        <taxon>Basidiomycota</taxon>
        <taxon>Agaricomycotina</taxon>
        <taxon>Agaricomycetes</taxon>
        <taxon>Agaricomycetidae</taxon>
        <taxon>Agaricales</taxon>
        <taxon>Fistulinaceae</taxon>
        <taxon>Fistulina</taxon>
    </lineage>
</organism>
<feature type="transmembrane region" description="Helical" evidence="8">
    <location>
        <begin position="432"/>
        <end position="456"/>
    </location>
</feature>
<evidence type="ECO:0000256" key="1">
    <source>
        <dbReference type="ARBA" id="ARBA00004141"/>
    </source>
</evidence>
<feature type="transmembrane region" description="Helical" evidence="8">
    <location>
        <begin position="115"/>
        <end position="131"/>
    </location>
</feature>
<dbReference type="PANTHER" id="PTHR23501">
    <property type="entry name" value="MAJOR FACILITATOR SUPERFAMILY"/>
    <property type="match status" value="1"/>
</dbReference>
<feature type="transmembrane region" description="Helical" evidence="8">
    <location>
        <begin position="168"/>
        <end position="184"/>
    </location>
</feature>